<dbReference type="InterPro" id="IPR016181">
    <property type="entry name" value="Acyl_CoA_acyltransferase"/>
</dbReference>
<feature type="domain" description="N-acetyltransferase" evidence="4">
    <location>
        <begin position="23"/>
        <end position="187"/>
    </location>
</feature>
<dbReference type="Gene3D" id="3.40.630.30">
    <property type="match status" value="1"/>
</dbReference>
<feature type="compositionally biased region" description="Basic and acidic residues" evidence="3">
    <location>
        <begin position="16"/>
        <end position="32"/>
    </location>
</feature>
<evidence type="ECO:0000313" key="6">
    <source>
        <dbReference type="Proteomes" id="UP000276526"/>
    </source>
</evidence>
<protein>
    <submittedName>
        <fullName evidence="5">N-acetyltransferase</fullName>
    </submittedName>
</protein>
<dbReference type="Pfam" id="PF00583">
    <property type="entry name" value="Acetyltransf_1"/>
    <property type="match status" value="1"/>
</dbReference>
<gene>
    <name evidence="5" type="ORF">CXF48_03440</name>
</gene>
<dbReference type="PANTHER" id="PTHR43072:SF23">
    <property type="entry name" value="UPF0039 PROTEIN C11D3.02C"/>
    <property type="match status" value="1"/>
</dbReference>
<keyword evidence="2" id="KW-0012">Acyltransferase</keyword>
<evidence type="ECO:0000256" key="1">
    <source>
        <dbReference type="ARBA" id="ARBA00022679"/>
    </source>
</evidence>
<dbReference type="SUPFAM" id="SSF55729">
    <property type="entry name" value="Acyl-CoA N-acyltransferases (Nat)"/>
    <property type="match status" value="1"/>
</dbReference>
<evidence type="ECO:0000256" key="2">
    <source>
        <dbReference type="ARBA" id="ARBA00023315"/>
    </source>
</evidence>
<evidence type="ECO:0000256" key="3">
    <source>
        <dbReference type="SAM" id="MobiDB-lite"/>
    </source>
</evidence>
<dbReference type="InterPro" id="IPR000182">
    <property type="entry name" value="GNAT_dom"/>
</dbReference>
<dbReference type="AlphaFoldDB" id="A0A426Q093"/>
<dbReference type="EMBL" id="PQNK01000004">
    <property type="protein sequence ID" value="RRO87238.1"/>
    <property type="molecule type" value="Genomic_DNA"/>
</dbReference>
<feature type="compositionally biased region" description="Low complexity" evidence="3">
    <location>
        <begin position="1"/>
        <end position="15"/>
    </location>
</feature>
<proteinExistence type="predicted"/>
<organism evidence="5 6">
    <name type="scientific">Corynebacterium bovis</name>
    <dbReference type="NCBI Taxonomy" id="36808"/>
    <lineage>
        <taxon>Bacteria</taxon>
        <taxon>Bacillati</taxon>
        <taxon>Actinomycetota</taxon>
        <taxon>Actinomycetes</taxon>
        <taxon>Mycobacteriales</taxon>
        <taxon>Corynebacteriaceae</taxon>
        <taxon>Corynebacterium</taxon>
    </lineage>
</organism>
<dbReference type="GO" id="GO:0016747">
    <property type="term" value="F:acyltransferase activity, transferring groups other than amino-acyl groups"/>
    <property type="evidence" value="ECO:0007669"/>
    <property type="project" value="InterPro"/>
</dbReference>
<evidence type="ECO:0000259" key="4">
    <source>
        <dbReference type="PROSITE" id="PS51186"/>
    </source>
</evidence>
<dbReference type="Proteomes" id="UP000276526">
    <property type="component" value="Unassembled WGS sequence"/>
</dbReference>
<dbReference type="PROSITE" id="PS51186">
    <property type="entry name" value="GNAT"/>
    <property type="match status" value="1"/>
</dbReference>
<name>A0A426Q093_9CORY</name>
<reference evidence="5 6" key="1">
    <citation type="submission" date="2018-01" db="EMBL/GenBank/DDBJ databases">
        <title>Twenty Corynebacterium bovis Genomes.</title>
        <authorList>
            <person name="Gulvik C.A."/>
        </authorList>
    </citation>
    <scope>NUCLEOTIDE SEQUENCE [LARGE SCALE GENOMIC DNA]</scope>
    <source>
        <strain evidence="5 6">F6900</strain>
    </source>
</reference>
<sequence>MTATGTGTADSTDTATADRRRGFSVRRMTEADHPRVREIHQEGIDTGHATYEREAPDWENFMANRWMHLAFVAEDDRSGRVIGWTAASRASHRDVFSGVVEDSIYVAGDAAGRGVAGALLDTLLAAAAEKGCWVMHSSIFPENEGSLRLHRSRRFREIGVAHVMSHMEYGPMAGRWRDIVLMEKVLEDGPAFAEYAERVGTATS</sequence>
<keyword evidence="1 5" id="KW-0808">Transferase</keyword>
<dbReference type="PANTHER" id="PTHR43072">
    <property type="entry name" value="N-ACETYLTRANSFERASE"/>
    <property type="match status" value="1"/>
</dbReference>
<comment type="caution">
    <text evidence="5">The sequence shown here is derived from an EMBL/GenBank/DDBJ whole genome shotgun (WGS) entry which is preliminary data.</text>
</comment>
<evidence type="ECO:0000313" key="5">
    <source>
        <dbReference type="EMBL" id="RRO87238.1"/>
    </source>
</evidence>
<feature type="region of interest" description="Disordered" evidence="3">
    <location>
        <begin position="1"/>
        <end position="32"/>
    </location>
</feature>
<accession>A0A426Q093</accession>